<dbReference type="GO" id="GO:0005739">
    <property type="term" value="C:mitochondrion"/>
    <property type="evidence" value="ECO:0007669"/>
    <property type="project" value="TreeGrafter"/>
</dbReference>
<evidence type="ECO:0000256" key="9">
    <source>
        <dbReference type="ARBA" id="ARBA00022801"/>
    </source>
</evidence>
<evidence type="ECO:0000256" key="13">
    <source>
        <dbReference type="SAM" id="MobiDB-lite"/>
    </source>
</evidence>
<dbReference type="GO" id="GO:0003743">
    <property type="term" value="F:translation initiation factor activity"/>
    <property type="evidence" value="ECO:0007669"/>
    <property type="project" value="UniProtKB-KW"/>
</dbReference>
<dbReference type="InterPro" id="IPR023115">
    <property type="entry name" value="TIF_IF2_dom3"/>
</dbReference>
<dbReference type="Pfam" id="PF11987">
    <property type="entry name" value="IF-2"/>
    <property type="match status" value="1"/>
</dbReference>
<evidence type="ECO:0000256" key="6">
    <source>
        <dbReference type="ARBA" id="ARBA00022540"/>
    </source>
</evidence>
<dbReference type="OrthoDB" id="4928at2759"/>
<proteinExistence type="inferred from homology"/>
<dbReference type="InterPro" id="IPR029459">
    <property type="entry name" value="EFTU-type"/>
</dbReference>
<evidence type="ECO:0000256" key="1">
    <source>
        <dbReference type="ARBA" id="ARBA00004496"/>
    </source>
</evidence>
<dbReference type="Proteomes" id="UP000728032">
    <property type="component" value="Unassembled WGS sequence"/>
</dbReference>
<dbReference type="CDD" id="cd16266">
    <property type="entry name" value="IF2_aeIF5B_IV"/>
    <property type="match status" value="1"/>
</dbReference>
<evidence type="ECO:0000256" key="7">
    <source>
        <dbReference type="ARBA" id="ARBA00022723"/>
    </source>
</evidence>
<name>A0A7R9LCM7_9ACAR</name>
<evidence type="ECO:0000256" key="5">
    <source>
        <dbReference type="ARBA" id="ARBA00022490"/>
    </source>
</evidence>
<dbReference type="NCBIfam" id="NF003078">
    <property type="entry name" value="PRK04004.1"/>
    <property type="match status" value="1"/>
</dbReference>
<keyword evidence="10" id="KW-0648">Protein biosynthesis</keyword>
<dbReference type="InterPro" id="IPR000795">
    <property type="entry name" value="T_Tr_GTP-bd_dom"/>
</dbReference>
<dbReference type="PROSITE" id="PS51722">
    <property type="entry name" value="G_TR_2"/>
    <property type="match status" value="1"/>
</dbReference>
<keyword evidence="16" id="KW-1185">Reference proteome</keyword>
<dbReference type="InterPro" id="IPR005225">
    <property type="entry name" value="Small_GTP-bd"/>
</dbReference>
<dbReference type="Pfam" id="PF14578">
    <property type="entry name" value="GTP_EFTU_D4"/>
    <property type="match status" value="1"/>
</dbReference>
<accession>A0A7R9LCM7</accession>
<dbReference type="PANTHER" id="PTHR43381">
    <property type="entry name" value="TRANSLATION INITIATION FACTOR IF-2-RELATED"/>
    <property type="match status" value="1"/>
</dbReference>
<feature type="compositionally biased region" description="Basic and acidic residues" evidence="13">
    <location>
        <begin position="103"/>
        <end position="118"/>
    </location>
</feature>
<dbReference type="InterPro" id="IPR009000">
    <property type="entry name" value="Transl_B-barrel_sf"/>
</dbReference>
<feature type="compositionally biased region" description="Basic and acidic residues" evidence="13">
    <location>
        <begin position="8"/>
        <end position="79"/>
    </location>
</feature>
<dbReference type="InterPro" id="IPR015760">
    <property type="entry name" value="TIF_IF2"/>
</dbReference>
<evidence type="ECO:0000313" key="15">
    <source>
        <dbReference type="EMBL" id="CAD7639150.1"/>
    </source>
</evidence>
<evidence type="ECO:0000259" key="14">
    <source>
        <dbReference type="PROSITE" id="PS51722"/>
    </source>
</evidence>
<keyword evidence="5" id="KW-0963">Cytoplasm</keyword>
<dbReference type="GO" id="GO:0003924">
    <property type="term" value="F:GTPase activity"/>
    <property type="evidence" value="ECO:0007669"/>
    <property type="project" value="InterPro"/>
</dbReference>
<comment type="similarity">
    <text evidence="2">Belongs to the TRAFAC class translation factor GTPase superfamily. Classic translation factor GTPase family. IF-2 subfamily.</text>
</comment>
<dbReference type="CDD" id="cd01887">
    <property type="entry name" value="IF2_eIF5B"/>
    <property type="match status" value="1"/>
</dbReference>
<sequence length="787" mass="88399">MLALIKENLQKQTEEEEKFKRDEDERIAREEEAERQRIERLRIEQERKDRKKQKEKERKERLKKEGKLLTAKQKADKQRAQLSLAAAIKDGQIIVGRKKPKDQKKVKSDDNKGDKASEDQSPEQTPSGDAEDEEVDDSDASDLDVKDNWEELSEEDTEDKSDAKTQKVDKEVKRSESITKPMKEMVIKDEKLEKFSDGGPPKRLYRSPVVCVLGHVDTGKTKLLDYIRKSHVQDGEAGGITQQIGATFVPPTAIDEQTRGVKATQKKDLLLPGLLIIDTPGHESFSNLRSRGSSLCDIAILVIDIMHGLEPQTLESIELLKSRKTPFIVALNKVDRLYEWRSNPRKDIEDVIGTQIQNTKLEFTKRAKEVIVELAQQSINAALYYENLDVRSYVSLVPTSAHTGDGMGNLIALLISLTQSLMAKKLLFDPINLDATVLEVKAIPGLGTTIDAILVNGKLREGDKIVLAGHDGPFVTHIRSILVPQPLKELRIKSPYQELKVVYGSMGVKIAGHDLDKAIAGLSLLVAENETQVEEHKNFIWNQFGKAMKAIKCSERGVYVQASTLGSLEALLEFLKTSKIPYCGVRIGPVVKRDVMKASIMLESSPDYAVILAFDVRIERDAQELADHLGVKIFSAEIIYHLFDKFTAYKDDLKKQRREQNKNLAIFPCKLRILPNCVFNTRDPIVVGVSIEDGIATPGTPLAVPSKENIEIGRITTIEVNHKTLDSARKGQEVCIKIEHFGSDAPKLYGRHFDYNDLLVSRVTRESIDVVFLVKALLEVFSLTVNY</sequence>
<dbReference type="NCBIfam" id="TIGR00231">
    <property type="entry name" value="small_GTP"/>
    <property type="match status" value="1"/>
</dbReference>
<dbReference type="FunFam" id="3.40.50.300:FF:000112">
    <property type="entry name" value="Eukaryotic translation initiation factor 5B"/>
    <property type="match status" value="1"/>
</dbReference>
<evidence type="ECO:0000256" key="3">
    <source>
        <dbReference type="ARBA" id="ARBA00011986"/>
    </source>
</evidence>
<feature type="compositionally biased region" description="Basic and acidic residues" evidence="13">
    <location>
        <begin position="160"/>
        <end position="184"/>
    </location>
</feature>
<dbReference type="InterPro" id="IPR036925">
    <property type="entry name" value="TIF_IF2_dom3_sf"/>
</dbReference>
<evidence type="ECO:0000256" key="8">
    <source>
        <dbReference type="ARBA" id="ARBA00022741"/>
    </source>
</evidence>
<dbReference type="PANTHER" id="PTHR43381:SF4">
    <property type="entry name" value="EUKARYOTIC TRANSLATION INITIATION FACTOR 5B"/>
    <property type="match status" value="1"/>
</dbReference>
<evidence type="ECO:0000256" key="10">
    <source>
        <dbReference type="ARBA" id="ARBA00022917"/>
    </source>
</evidence>
<organism evidence="15">
    <name type="scientific">Oppiella nova</name>
    <dbReference type="NCBI Taxonomy" id="334625"/>
    <lineage>
        <taxon>Eukaryota</taxon>
        <taxon>Metazoa</taxon>
        <taxon>Ecdysozoa</taxon>
        <taxon>Arthropoda</taxon>
        <taxon>Chelicerata</taxon>
        <taxon>Arachnida</taxon>
        <taxon>Acari</taxon>
        <taxon>Acariformes</taxon>
        <taxon>Sarcoptiformes</taxon>
        <taxon>Oribatida</taxon>
        <taxon>Brachypylina</taxon>
        <taxon>Oppioidea</taxon>
        <taxon>Oppiidae</taxon>
        <taxon>Oppiella</taxon>
    </lineage>
</organism>
<dbReference type="FunFam" id="2.40.30.10:FF:000013">
    <property type="entry name" value="eukaryotic translation initiation factor 5B"/>
    <property type="match status" value="1"/>
</dbReference>
<comment type="subcellular location">
    <subcellularLocation>
        <location evidence="1">Cytoplasm</location>
    </subcellularLocation>
</comment>
<dbReference type="Gene3D" id="3.40.50.10050">
    <property type="entry name" value="Translation initiation factor IF- 2, domain 3"/>
    <property type="match status" value="1"/>
</dbReference>
<dbReference type="InterPro" id="IPR027417">
    <property type="entry name" value="P-loop_NTPase"/>
</dbReference>
<evidence type="ECO:0000256" key="11">
    <source>
        <dbReference type="ARBA" id="ARBA00023134"/>
    </source>
</evidence>
<keyword evidence="9" id="KW-0378">Hydrolase</keyword>
<dbReference type="PRINTS" id="PR00315">
    <property type="entry name" value="ELONGATNFCT"/>
</dbReference>
<dbReference type="GO" id="GO:0046872">
    <property type="term" value="F:metal ion binding"/>
    <property type="evidence" value="ECO:0007669"/>
    <property type="project" value="UniProtKB-KW"/>
</dbReference>
<keyword evidence="7" id="KW-0479">Metal-binding</keyword>
<dbReference type="EMBL" id="CAJPVJ010000362">
    <property type="protein sequence ID" value="CAG2162210.1"/>
    <property type="molecule type" value="Genomic_DNA"/>
</dbReference>
<dbReference type="SUPFAM" id="SSF50447">
    <property type="entry name" value="Translation proteins"/>
    <property type="match status" value="1"/>
</dbReference>
<keyword evidence="6" id="KW-0396">Initiation factor</keyword>
<dbReference type="Gene3D" id="3.40.50.300">
    <property type="entry name" value="P-loop containing nucleotide triphosphate hydrolases"/>
    <property type="match status" value="1"/>
</dbReference>
<dbReference type="AlphaFoldDB" id="A0A7R9LCM7"/>
<evidence type="ECO:0000256" key="12">
    <source>
        <dbReference type="ARBA" id="ARBA00032478"/>
    </source>
</evidence>
<feature type="domain" description="Tr-type G" evidence="14">
    <location>
        <begin position="205"/>
        <end position="422"/>
    </location>
</feature>
<evidence type="ECO:0000256" key="2">
    <source>
        <dbReference type="ARBA" id="ARBA00007733"/>
    </source>
</evidence>
<dbReference type="EMBL" id="OC915187">
    <property type="protein sequence ID" value="CAD7639150.1"/>
    <property type="molecule type" value="Genomic_DNA"/>
</dbReference>
<keyword evidence="11" id="KW-0342">GTP-binding</keyword>
<protein>
    <recommendedName>
        <fullName evidence="4">Eukaryotic translation initiation factor 5B</fullName>
        <ecNumber evidence="3">3.6.5.3</ecNumber>
    </recommendedName>
    <alternativeName>
        <fullName evidence="12">Translation initiation factor IF-2</fullName>
    </alternativeName>
</protein>
<feature type="compositionally biased region" description="Acidic residues" evidence="13">
    <location>
        <begin position="150"/>
        <end position="159"/>
    </location>
</feature>
<feature type="region of interest" description="Disordered" evidence="13">
    <location>
        <begin position="1"/>
        <end position="184"/>
    </location>
</feature>
<keyword evidence="8" id="KW-0547">Nucleotide-binding</keyword>
<dbReference type="Gene3D" id="2.40.30.10">
    <property type="entry name" value="Translation factors"/>
    <property type="match status" value="2"/>
</dbReference>
<dbReference type="SUPFAM" id="SSF52156">
    <property type="entry name" value="Initiation factor IF2/eIF5b, domain 3"/>
    <property type="match status" value="1"/>
</dbReference>
<dbReference type="Pfam" id="PF00009">
    <property type="entry name" value="GTP_EFTU"/>
    <property type="match status" value="1"/>
</dbReference>
<dbReference type="EC" id="3.6.5.3" evidence="3"/>
<dbReference type="SUPFAM" id="SSF52540">
    <property type="entry name" value="P-loop containing nucleoside triphosphate hydrolases"/>
    <property type="match status" value="1"/>
</dbReference>
<evidence type="ECO:0000256" key="4">
    <source>
        <dbReference type="ARBA" id="ARBA00013824"/>
    </source>
</evidence>
<dbReference type="FunFam" id="3.40.50.10050:FF:000002">
    <property type="entry name" value="Eukaryotic translation initiation factor 5B"/>
    <property type="match status" value="1"/>
</dbReference>
<dbReference type="CDD" id="cd03703">
    <property type="entry name" value="aeIF5B_II"/>
    <property type="match status" value="1"/>
</dbReference>
<gene>
    <name evidence="15" type="ORF">ONB1V03_LOCUS1809</name>
</gene>
<reference evidence="15" key="1">
    <citation type="submission" date="2020-11" db="EMBL/GenBank/DDBJ databases">
        <authorList>
            <person name="Tran Van P."/>
        </authorList>
    </citation>
    <scope>NUCLEOTIDE SEQUENCE</scope>
</reference>
<feature type="compositionally biased region" description="Acidic residues" evidence="13">
    <location>
        <begin position="129"/>
        <end position="142"/>
    </location>
</feature>
<dbReference type="GO" id="GO:0005525">
    <property type="term" value="F:GTP binding"/>
    <property type="evidence" value="ECO:0007669"/>
    <property type="project" value="UniProtKB-KW"/>
</dbReference>
<evidence type="ECO:0000313" key="16">
    <source>
        <dbReference type="Proteomes" id="UP000728032"/>
    </source>
</evidence>